<evidence type="ECO:0000313" key="2">
    <source>
        <dbReference type="EMBL" id="MFD2917765.1"/>
    </source>
</evidence>
<dbReference type="Pfam" id="PF13620">
    <property type="entry name" value="CarboxypepD_reg"/>
    <property type="match status" value="1"/>
</dbReference>
<sequence length="376" mass="42273">MKSIFFAFIFLLLVFSCSKEDNPNNINQETVNVMGRLLAPNNLDPIVNAKVSAVQNNTVIFETTTNPNGEYTLVIPIGDYNINLTKGLFSTQKDITVEEETTLETYRIENLPSIAVVTGDYDNIENILYNIGLVDLDTGLPLFDIIDGMSFNRVDVTNDRDNHHGHSHDSNVERNNPMLASNVDFSYQDLLNDPDLLDNYDIIFINCGIYTGDLDGGQNLYDYVDNGGYLYATDWASKVLTTITNDNADFVSFLVPERSGNSLETTATILDIDLSAWLLTFGIGNNDTIYIDEFLPTWQVIDSYDAETTMSWLNGPVTYINDNNNMVTENKDLAVSFKLGYGSVLYSSFHTENTDPDFTTTDRVMEFMVFEITDQE</sequence>
<dbReference type="Gene3D" id="2.60.40.1120">
    <property type="entry name" value="Carboxypeptidase-like, regulatory domain"/>
    <property type="match status" value="1"/>
</dbReference>
<keyword evidence="3" id="KW-1185">Reference proteome</keyword>
<comment type="caution">
    <text evidence="2">The sequence shown here is derived from an EMBL/GenBank/DDBJ whole genome shotgun (WGS) entry which is preliminary data.</text>
</comment>
<dbReference type="SUPFAM" id="SSF49464">
    <property type="entry name" value="Carboxypeptidase regulatory domain-like"/>
    <property type="match status" value="1"/>
</dbReference>
<dbReference type="PROSITE" id="PS51257">
    <property type="entry name" value="PROKAR_LIPOPROTEIN"/>
    <property type="match status" value="1"/>
</dbReference>
<name>A0ABW5ZZC6_9FLAO</name>
<organism evidence="2 3">
    <name type="scientific">Psychroserpens luteus</name>
    <dbReference type="NCBI Taxonomy" id="1434066"/>
    <lineage>
        <taxon>Bacteria</taxon>
        <taxon>Pseudomonadati</taxon>
        <taxon>Bacteroidota</taxon>
        <taxon>Flavobacteriia</taxon>
        <taxon>Flavobacteriales</taxon>
        <taxon>Flavobacteriaceae</taxon>
        <taxon>Psychroserpens</taxon>
    </lineage>
</organism>
<dbReference type="InterPro" id="IPR029062">
    <property type="entry name" value="Class_I_gatase-like"/>
</dbReference>
<gene>
    <name evidence="2" type="ORF">ACFS29_19085</name>
</gene>
<accession>A0ABW5ZZC6</accession>
<dbReference type="RefSeq" id="WP_194507016.1">
    <property type="nucleotide sequence ID" value="NZ_JADILU010000002.1"/>
</dbReference>
<evidence type="ECO:0000313" key="3">
    <source>
        <dbReference type="Proteomes" id="UP001597548"/>
    </source>
</evidence>
<reference evidence="3" key="1">
    <citation type="journal article" date="2019" name="Int. J. Syst. Evol. Microbiol.">
        <title>The Global Catalogue of Microorganisms (GCM) 10K type strain sequencing project: providing services to taxonomists for standard genome sequencing and annotation.</title>
        <authorList>
            <consortium name="The Broad Institute Genomics Platform"/>
            <consortium name="The Broad Institute Genome Sequencing Center for Infectious Disease"/>
            <person name="Wu L."/>
            <person name="Ma J."/>
        </authorList>
    </citation>
    <scope>NUCLEOTIDE SEQUENCE [LARGE SCALE GENOMIC DNA]</scope>
    <source>
        <strain evidence="3">KCTC 32514</strain>
    </source>
</reference>
<keyword evidence="1" id="KW-0732">Signal</keyword>
<feature type="signal peptide" evidence="1">
    <location>
        <begin position="1"/>
        <end position="19"/>
    </location>
</feature>
<proteinExistence type="predicted"/>
<dbReference type="Proteomes" id="UP001597548">
    <property type="component" value="Unassembled WGS sequence"/>
</dbReference>
<dbReference type="InterPro" id="IPR008969">
    <property type="entry name" value="CarboxyPept-like_regulatory"/>
</dbReference>
<dbReference type="SUPFAM" id="SSF52317">
    <property type="entry name" value="Class I glutamine amidotransferase-like"/>
    <property type="match status" value="1"/>
</dbReference>
<evidence type="ECO:0000256" key="1">
    <source>
        <dbReference type="SAM" id="SignalP"/>
    </source>
</evidence>
<protein>
    <submittedName>
        <fullName evidence="2">Carboxypeptidase-like regulatory domain-containing protein</fullName>
    </submittedName>
</protein>
<feature type="chain" id="PRO_5046873841" evidence="1">
    <location>
        <begin position="20"/>
        <end position="376"/>
    </location>
</feature>
<dbReference type="EMBL" id="JBHUOS010000016">
    <property type="protein sequence ID" value="MFD2917765.1"/>
    <property type="molecule type" value="Genomic_DNA"/>
</dbReference>